<name>A0A124R7M6_9BURK</name>
<feature type="transmembrane region" description="Helical" evidence="2">
    <location>
        <begin position="6"/>
        <end position="34"/>
    </location>
</feature>
<dbReference type="InterPro" id="IPR000326">
    <property type="entry name" value="PAP2/HPO"/>
</dbReference>
<evidence type="ECO:0000256" key="2">
    <source>
        <dbReference type="SAM" id="Phobius"/>
    </source>
</evidence>
<evidence type="ECO:0000313" key="5">
    <source>
        <dbReference type="Proteomes" id="UP000064029"/>
    </source>
</evidence>
<dbReference type="InterPro" id="IPR036938">
    <property type="entry name" value="PAP2/HPO_sf"/>
</dbReference>
<dbReference type="CDD" id="cd01610">
    <property type="entry name" value="PAP2_like"/>
    <property type="match status" value="1"/>
</dbReference>
<dbReference type="AlphaFoldDB" id="A0A124R7M6"/>
<feature type="transmembrane region" description="Helical" evidence="2">
    <location>
        <begin position="159"/>
        <end position="178"/>
    </location>
</feature>
<dbReference type="Proteomes" id="UP000064029">
    <property type="component" value="Unassembled WGS sequence"/>
</dbReference>
<keyword evidence="2" id="KW-0472">Membrane</keyword>
<gene>
    <name evidence="4" type="ORF">WJ33_05920</name>
</gene>
<feature type="region of interest" description="Disordered" evidence="1">
    <location>
        <begin position="211"/>
        <end position="236"/>
    </location>
</feature>
<comment type="caution">
    <text evidence="4">The sequence shown here is derived from an EMBL/GenBank/DDBJ whole genome shotgun (WGS) entry which is preliminary data.</text>
</comment>
<feature type="domain" description="Phosphatidic acid phosphatase type 2/haloperoxidase" evidence="3">
    <location>
        <begin position="26"/>
        <end position="153"/>
    </location>
</feature>
<feature type="transmembrane region" description="Helical" evidence="2">
    <location>
        <begin position="133"/>
        <end position="152"/>
    </location>
</feature>
<dbReference type="Gene3D" id="1.20.144.10">
    <property type="entry name" value="Phosphatidic acid phosphatase type 2/haloperoxidase"/>
    <property type="match status" value="1"/>
</dbReference>
<organism evidence="4 5">
    <name type="scientific">Burkholderia ubonensis</name>
    <dbReference type="NCBI Taxonomy" id="101571"/>
    <lineage>
        <taxon>Bacteria</taxon>
        <taxon>Pseudomonadati</taxon>
        <taxon>Pseudomonadota</taxon>
        <taxon>Betaproteobacteria</taxon>
        <taxon>Burkholderiales</taxon>
        <taxon>Burkholderiaceae</taxon>
        <taxon>Burkholderia</taxon>
        <taxon>Burkholderia cepacia complex</taxon>
    </lineage>
</organism>
<dbReference type="SUPFAM" id="SSF48317">
    <property type="entry name" value="Acid phosphatase/Vanadium-dependent haloperoxidase"/>
    <property type="match status" value="1"/>
</dbReference>
<accession>A0A124R7M6</accession>
<dbReference type="OrthoDB" id="8590768at2"/>
<dbReference type="RefSeq" id="WP_059759302.1">
    <property type="nucleotide sequence ID" value="NZ_CP013416.1"/>
</dbReference>
<dbReference type="Pfam" id="PF01569">
    <property type="entry name" value="PAP2"/>
    <property type="match status" value="1"/>
</dbReference>
<keyword evidence="2" id="KW-1133">Transmembrane helix</keyword>
<reference evidence="4 5" key="1">
    <citation type="submission" date="2015-11" db="EMBL/GenBank/DDBJ databases">
        <title>Expanding the genomic diversity of Burkholderia species for the development of highly accurate diagnostics.</title>
        <authorList>
            <person name="Sahl J."/>
            <person name="Keim P."/>
            <person name="Wagner D."/>
        </authorList>
    </citation>
    <scope>NUCLEOTIDE SEQUENCE [LARGE SCALE GENOMIC DNA]</scope>
    <source>
        <strain evidence="4 5">MSMB2036</strain>
    </source>
</reference>
<sequence length="236" mass="24842">MFDLPSHLWISITAFGGAGLTLPLAITIAVWLALGYSWQRAAGWLAVLACAIGVVALTKIAFLGWGIGIRTWDFTGFSGHAMLSTSVYPVAIFLALIRARTPLRLLGIALGLAAGVAVGVSRVALAAHSPSESVTGCIVGALAALVFIAASWRAEPHRWSVPAVIVSLALVTVALHGVTVPSHRWVTQVALHLSGHERPFVRARWKANPNYRPASQPSSLQRTDSLPGAQSGALHA</sequence>
<feature type="transmembrane region" description="Helical" evidence="2">
    <location>
        <begin position="41"/>
        <end position="65"/>
    </location>
</feature>
<keyword evidence="2" id="KW-0812">Transmembrane</keyword>
<evidence type="ECO:0000256" key="1">
    <source>
        <dbReference type="SAM" id="MobiDB-lite"/>
    </source>
</evidence>
<evidence type="ECO:0000313" key="4">
    <source>
        <dbReference type="EMBL" id="KVG55594.1"/>
    </source>
</evidence>
<feature type="transmembrane region" description="Helical" evidence="2">
    <location>
        <begin position="77"/>
        <end position="96"/>
    </location>
</feature>
<evidence type="ECO:0000259" key="3">
    <source>
        <dbReference type="Pfam" id="PF01569"/>
    </source>
</evidence>
<proteinExistence type="predicted"/>
<dbReference type="EMBL" id="LOXM01000262">
    <property type="protein sequence ID" value="KVG55594.1"/>
    <property type="molecule type" value="Genomic_DNA"/>
</dbReference>
<feature type="transmembrane region" description="Helical" evidence="2">
    <location>
        <begin position="103"/>
        <end position="127"/>
    </location>
</feature>
<protein>
    <submittedName>
        <fullName evidence="4">Phosphoesterase</fullName>
    </submittedName>
</protein>
<feature type="compositionally biased region" description="Polar residues" evidence="1">
    <location>
        <begin position="213"/>
        <end position="224"/>
    </location>
</feature>